<dbReference type="InterPro" id="IPR006311">
    <property type="entry name" value="TAT_signal"/>
</dbReference>
<dbReference type="PROSITE" id="PS51318">
    <property type="entry name" value="TAT"/>
    <property type="match status" value="1"/>
</dbReference>
<dbReference type="RefSeq" id="WP_344945942.1">
    <property type="nucleotide sequence ID" value="NZ_BAABDC010000003.1"/>
</dbReference>
<sequence length="109" mass="11507">MSTTTAPRHPTGAPCPPASSREVPVRHQAPSRRRHRGAAALLVAAAVLAVPHQAAALVPIPPSPVRLPITQVGHLVLSLAEEYTKAPLPNRRRLHDEIVLLVNAGLAAI</sequence>
<dbReference type="EMBL" id="BAABDC010000003">
    <property type="protein sequence ID" value="GAA3705209.1"/>
    <property type="molecule type" value="Genomic_DNA"/>
</dbReference>
<dbReference type="Proteomes" id="UP001501468">
    <property type="component" value="Unassembled WGS sequence"/>
</dbReference>
<proteinExistence type="predicted"/>
<evidence type="ECO:0000313" key="2">
    <source>
        <dbReference type="EMBL" id="GAA3705209.1"/>
    </source>
</evidence>
<gene>
    <name evidence="2" type="ORF">GCM10022399_22430</name>
</gene>
<evidence type="ECO:0000313" key="3">
    <source>
        <dbReference type="Proteomes" id="UP001501468"/>
    </source>
</evidence>
<reference evidence="3" key="1">
    <citation type="journal article" date="2019" name="Int. J. Syst. Evol. Microbiol.">
        <title>The Global Catalogue of Microorganisms (GCM) 10K type strain sequencing project: providing services to taxonomists for standard genome sequencing and annotation.</title>
        <authorList>
            <consortium name="The Broad Institute Genomics Platform"/>
            <consortium name="The Broad Institute Genome Sequencing Center for Infectious Disease"/>
            <person name="Wu L."/>
            <person name="Ma J."/>
        </authorList>
    </citation>
    <scope>NUCLEOTIDE SEQUENCE [LARGE SCALE GENOMIC DNA]</scope>
    <source>
        <strain evidence="3">JCM 17125</strain>
    </source>
</reference>
<comment type="caution">
    <text evidence="2">The sequence shown here is derived from an EMBL/GenBank/DDBJ whole genome shotgun (WGS) entry which is preliminary data.</text>
</comment>
<evidence type="ECO:0000256" key="1">
    <source>
        <dbReference type="SAM" id="MobiDB-lite"/>
    </source>
</evidence>
<protein>
    <submittedName>
        <fullName evidence="2">Uncharacterized protein</fullName>
    </submittedName>
</protein>
<accession>A0ABP7DJC8</accession>
<feature type="region of interest" description="Disordered" evidence="1">
    <location>
        <begin position="1"/>
        <end position="34"/>
    </location>
</feature>
<keyword evidence="3" id="KW-1185">Reference proteome</keyword>
<name>A0ABP7DJC8_9MICO</name>
<organism evidence="2 3">
    <name type="scientific">Terrabacter ginsenosidimutans</name>
    <dbReference type="NCBI Taxonomy" id="490575"/>
    <lineage>
        <taxon>Bacteria</taxon>
        <taxon>Bacillati</taxon>
        <taxon>Actinomycetota</taxon>
        <taxon>Actinomycetes</taxon>
        <taxon>Micrococcales</taxon>
        <taxon>Intrasporangiaceae</taxon>
        <taxon>Terrabacter</taxon>
    </lineage>
</organism>